<dbReference type="SUPFAM" id="SSF55277">
    <property type="entry name" value="GYF domain"/>
    <property type="match status" value="1"/>
</dbReference>
<feature type="compositionally biased region" description="Basic and acidic residues" evidence="1">
    <location>
        <begin position="155"/>
        <end position="195"/>
    </location>
</feature>
<accession>A0ABD1W1K8</accession>
<organism evidence="3 4">
    <name type="scientific">Abeliophyllum distichum</name>
    <dbReference type="NCBI Taxonomy" id="126358"/>
    <lineage>
        <taxon>Eukaryota</taxon>
        <taxon>Viridiplantae</taxon>
        <taxon>Streptophyta</taxon>
        <taxon>Embryophyta</taxon>
        <taxon>Tracheophyta</taxon>
        <taxon>Spermatophyta</taxon>
        <taxon>Magnoliopsida</taxon>
        <taxon>eudicotyledons</taxon>
        <taxon>Gunneridae</taxon>
        <taxon>Pentapetalae</taxon>
        <taxon>asterids</taxon>
        <taxon>lamiids</taxon>
        <taxon>Lamiales</taxon>
        <taxon>Oleaceae</taxon>
        <taxon>Forsythieae</taxon>
        <taxon>Abeliophyllum</taxon>
    </lineage>
</organism>
<feature type="region of interest" description="Disordered" evidence="1">
    <location>
        <begin position="787"/>
        <end position="811"/>
    </location>
</feature>
<dbReference type="PANTHER" id="PTHR46992:SF1">
    <property type="entry name" value="GYF DOMAIN-CONTAINING PROTEIN"/>
    <property type="match status" value="1"/>
</dbReference>
<proteinExistence type="predicted"/>
<reference evidence="4" key="1">
    <citation type="submission" date="2024-07" db="EMBL/GenBank/DDBJ databases">
        <title>Two chromosome-level genome assemblies of Korean endemic species Abeliophyllum distichum and Forsythia ovata (Oleaceae).</title>
        <authorList>
            <person name="Jang H."/>
        </authorList>
    </citation>
    <scope>NUCLEOTIDE SEQUENCE [LARGE SCALE GENOMIC DNA]</scope>
</reference>
<sequence length="1207" mass="135581">MAEDKLDLPEDLISSKKSDQSWTPNASAGNDEEKATMTLLVESKDQAVLENNIPLSPQWLYAKPSENKLEMRGPSTLSLGSSAESNQKETWRSDVPEDKKEARKIVPEADSGRRWREEERETGLLGRRDRRKTDRRVDNAPGRETTESRVLPAPDRWHDVGSRHYGHETRRDSKWSSRWGPDDKEKEARTEKRTDIEKEDVSALSLNVIQMLAISGGHATGWKEILVGLVPIVLHPGFGFERGRVEGSNVGFTVGRGRSSVSIVRPPSESPIGAVQFDNSGSVPGKPSLSADTFCYPRGKLLDIYRRQKLDPSFANFPDKLEEECPVIQLTVVEPLAFVAPDAEEEAILNDIWKGQITSSGASYNSFRRGRSTDNDAEVGDLDSTYEKQAVLPADIPEQMSGNFPRALDSHIHEASEDGILYNNLPKTSLLNGEQWSMCEMSIMKENLKFLRLWKLIAYKLLVGLNLIPLSSKLWILLLRGPNFLTALNLLHLLKTIVCFLMIQTPYLLFQLQSSIGMAVYITLELETIKIRQKGGVPPEELSLYYRDPQGDIQGPFLGVDIISWFEQGFFGTDLPVRLEDAPDESPFQELGDVMPHLKIRNGNDIGLDLISNIEKSATLEGKLETGVRATAPVSEIIPSAALDGPSWQLSDYGALSAQHTLSKMSEHQSHPPQQSYSRGQDFHDFVAQDEEIVFPGRPGSGGNPMGNFFREFGQPSSNIGNQSVLPTKLADLGLSNQKDNKLHPLGLSWSELESTYGSEQTSNALFNAGVQDQLLNPVSRRFASIGATGDSTHSTETWPDVYGRNSVSEPNMYQDVMDTHHSSRMEEYDHFDLAEKLLLQKLQQQHLQQQHLQQHNLMSPHNTHLNETMLERVPSQSSIYHQQLANQTGKDVEHFLALQLQLQQQQQLQHQQQLQQQHQQQLQQQQMLLKEQQQSQAKQVLLEQLLQSHMHESGRGQPHIDALRSNSALEQVLLKQHIINDLQQRSHLPPRHAEPSFEQLIQTKFGQTQHQGHQDDLLQLLSRGKHGQVHPLDSQILQQDQLHGRQLSRGLRQQLEMEEERQIGSGWPLDETSQYLRNPSGAHRASSTGFGPLDYYQQQVPSAKEHLSHLERNISLQDRVHQGLYDPGLLPFEHPMSTIGAAGVNLDMNSMPSAQVLEMQEQIARMHQGGQVGGFSSGLYSQHSHHPPDLQTISCFTLGHNRGSLV</sequence>
<comment type="caution">
    <text evidence="3">The sequence shown here is derived from an EMBL/GenBank/DDBJ whole genome shotgun (WGS) entry which is preliminary data.</text>
</comment>
<gene>
    <name evidence="3" type="ORF">Adt_04363</name>
</gene>
<protein>
    <submittedName>
        <fullName evidence="3">GYF domain-containing protein</fullName>
    </submittedName>
</protein>
<evidence type="ECO:0000259" key="2">
    <source>
        <dbReference type="PROSITE" id="PS50829"/>
    </source>
</evidence>
<dbReference type="Proteomes" id="UP001604336">
    <property type="component" value="Unassembled WGS sequence"/>
</dbReference>
<evidence type="ECO:0000313" key="3">
    <source>
        <dbReference type="EMBL" id="KAL2543385.1"/>
    </source>
</evidence>
<evidence type="ECO:0000313" key="4">
    <source>
        <dbReference type="Proteomes" id="UP001604336"/>
    </source>
</evidence>
<evidence type="ECO:0000256" key="1">
    <source>
        <dbReference type="SAM" id="MobiDB-lite"/>
    </source>
</evidence>
<feature type="compositionally biased region" description="Polar residues" evidence="1">
    <location>
        <begin position="75"/>
        <end position="85"/>
    </location>
</feature>
<feature type="domain" description="GYF" evidence="2">
    <location>
        <begin position="541"/>
        <end position="592"/>
    </location>
</feature>
<dbReference type="InterPro" id="IPR035445">
    <property type="entry name" value="GYF-like_dom_sf"/>
</dbReference>
<keyword evidence="4" id="KW-1185">Reference proteome</keyword>
<dbReference type="CDD" id="cd00072">
    <property type="entry name" value="GYF"/>
    <property type="match status" value="1"/>
</dbReference>
<feature type="region of interest" description="Disordered" evidence="1">
    <location>
        <begin position="1"/>
        <end position="35"/>
    </location>
</feature>
<name>A0ABD1W1K8_9LAMI</name>
<dbReference type="PANTHER" id="PTHR46992">
    <property type="entry name" value="GYF DOMAIN-CONTAINING PROTEIN"/>
    <property type="match status" value="1"/>
</dbReference>
<feature type="region of interest" description="Disordered" evidence="1">
    <location>
        <begin position="1075"/>
        <end position="1095"/>
    </location>
</feature>
<feature type="region of interest" description="Disordered" evidence="1">
    <location>
        <begin position="70"/>
        <end position="195"/>
    </location>
</feature>
<dbReference type="SMART" id="SM00444">
    <property type="entry name" value="GYF"/>
    <property type="match status" value="1"/>
</dbReference>
<feature type="compositionally biased region" description="Basic and acidic residues" evidence="1">
    <location>
        <begin position="1"/>
        <end position="19"/>
    </location>
</feature>
<dbReference type="Gene3D" id="3.30.1490.40">
    <property type="match status" value="1"/>
</dbReference>
<dbReference type="AlphaFoldDB" id="A0ABD1W1K8"/>
<dbReference type="InterPro" id="IPR003169">
    <property type="entry name" value="GYF"/>
</dbReference>
<dbReference type="EMBL" id="JBFOLK010000001">
    <property type="protein sequence ID" value="KAL2543385.1"/>
    <property type="molecule type" value="Genomic_DNA"/>
</dbReference>
<dbReference type="Pfam" id="PF02213">
    <property type="entry name" value="GYF"/>
    <property type="match status" value="1"/>
</dbReference>
<dbReference type="PROSITE" id="PS50829">
    <property type="entry name" value="GYF"/>
    <property type="match status" value="1"/>
</dbReference>
<feature type="compositionally biased region" description="Basic and acidic residues" evidence="1">
    <location>
        <begin position="86"/>
        <end position="122"/>
    </location>
</feature>